<dbReference type="AlphaFoldDB" id="A0A1Q9AGR7"/>
<dbReference type="SUPFAM" id="SSF103473">
    <property type="entry name" value="MFS general substrate transporter"/>
    <property type="match status" value="1"/>
</dbReference>
<comment type="caution">
    <text evidence="6">The sequence shown here is derived from an EMBL/GenBank/DDBJ whole genome shotgun (WGS) entry which is preliminary data.</text>
</comment>
<accession>A0A1Q9AGR7</accession>
<dbReference type="InterPro" id="IPR011701">
    <property type="entry name" value="MFS"/>
</dbReference>
<dbReference type="InterPro" id="IPR036259">
    <property type="entry name" value="MFS_trans_sf"/>
</dbReference>
<keyword evidence="3 4" id="KW-0472">Membrane</keyword>
<feature type="transmembrane region" description="Helical" evidence="4">
    <location>
        <begin position="288"/>
        <end position="310"/>
    </location>
</feature>
<evidence type="ECO:0000259" key="5">
    <source>
        <dbReference type="PROSITE" id="PS50850"/>
    </source>
</evidence>
<feature type="transmembrane region" description="Helical" evidence="4">
    <location>
        <begin position="206"/>
        <end position="224"/>
    </location>
</feature>
<evidence type="ECO:0000256" key="3">
    <source>
        <dbReference type="ARBA" id="ARBA00023136"/>
    </source>
</evidence>
<name>A0A1Q9AGR7_9HYPH</name>
<evidence type="ECO:0000256" key="1">
    <source>
        <dbReference type="ARBA" id="ARBA00022692"/>
    </source>
</evidence>
<dbReference type="Pfam" id="PF07690">
    <property type="entry name" value="MFS_1"/>
    <property type="match status" value="1"/>
</dbReference>
<dbReference type="PANTHER" id="PTHR42910">
    <property type="entry name" value="TRANSPORTER SCO4007-RELATED"/>
    <property type="match status" value="1"/>
</dbReference>
<keyword evidence="1 4" id="KW-0812">Transmembrane</keyword>
<feature type="transmembrane region" description="Helical" evidence="4">
    <location>
        <begin position="350"/>
        <end position="370"/>
    </location>
</feature>
<dbReference type="CDD" id="cd17324">
    <property type="entry name" value="MFS_NepI_like"/>
    <property type="match status" value="1"/>
</dbReference>
<feature type="transmembrane region" description="Helical" evidence="4">
    <location>
        <begin position="322"/>
        <end position="344"/>
    </location>
</feature>
<feature type="transmembrane region" description="Helical" evidence="4">
    <location>
        <begin position="38"/>
        <end position="58"/>
    </location>
</feature>
<evidence type="ECO:0000256" key="4">
    <source>
        <dbReference type="SAM" id="Phobius"/>
    </source>
</evidence>
<dbReference type="PANTHER" id="PTHR42910:SF1">
    <property type="entry name" value="MAJOR FACILITATOR SUPERFAMILY (MFS) PROFILE DOMAIN-CONTAINING PROTEIN"/>
    <property type="match status" value="1"/>
</dbReference>
<feature type="transmembrane region" description="Helical" evidence="4">
    <location>
        <begin position="117"/>
        <end position="134"/>
    </location>
</feature>
<dbReference type="GO" id="GO:0022857">
    <property type="term" value="F:transmembrane transporter activity"/>
    <property type="evidence" value="ECO:0007669"/>
    <property type="project" value="InterPro"/>
</dbReference>
<protein>
    <submittedName>
        <fullName evidence="6">MFS transporter</fullName>
    </submittedName>
</protein>
<evidence type="ECO:0000256" key="2">
    <source>
        <dbReference type="ARBA" id="ARBA00022989"/>
    </source>
</evidence>
<feature type="transmembrane region" description="Helical" evidence="4">
    <location>
        <begin position="264"/>
        <end position="282"/>
    </location>
</feature>
<dbReference type="STRING" id="1672749.BJF92_19350"/>
<organism evidence="6 7">
    <name type="scientific">Xaviernesmea rhizosphaerae</name>
    <dbReference type="NCBI Taxonomy" id="1672749"/>
    <lineage>
        <taxon>Bacteria</taxon>
        <taxon>Pseudomonadati</taxon>
        <taxon>Pseudomonadota</taxon>
        <taxon>Alphaproteobacteria</taxon>
        <taxon>Hyphomicrobiales</taxon>
        <taxon>Rhizobiaceae</taxon>
        <taxon>Rhizobium/Agrobacterium group</taxon>
        <taxon>Xaviernesmea</taxon>
    </lineage>
</organism>
<evidence type="ECO:0000313" key="6">
    <source>
        <dbReference type="EMBL" id="OLP54396.1"/>
    </source>
</evidence>
<feature type="domain" description="Major facilitator superfamily (MFS) profile" evidence="5">
    <location>
        <begin position="1"/>
        <end position="375"/>
    </location>
</feature>
<gene>
    <name evidence="6" type="ORF">BJF92_19350</name>
</gene>
<feature type="transmembrane region" description="Helical" evidence="4">
    <location>
        <begin position="230"/>
        <end position="252"/>
    </location>
</feature>
<dbReference type="EMBL" id="MKIO01000034">
    <property type="protein sequence ID" value="OLP54396.1"/>
    <property type="molecule type" value="Genomic_DNA"/>
</dbReference>
<reference evidence="6 7" key="1">
    <citation type="submission" date="2016-09" db="EMBL/GenBank/DDBJ databases">
        <title>Rhizobium sp. nov., a novel species isolated from the rice rhizosphere.</title>
        <authorList>
            <person name="Zhao J."/>
            <person name="Zhang X."/>
        </authorList>
    </citation>
    <scope>NUCLEOTIDE SEQUENCE [LARGE SCALE GENOMIC DNA]</scope>
    <source>
        <strain evidence="6 7">MH17</strain>
    </source>
</reference>
<keyword evidence="2 4" id="KW-1133">Transmembrane helix</keyword>
<dbReference type="Gene3D" id="1.20.1250.20">
    <property type="entry name" value="MFS general substrate transporter like domains"/>
    <property type="match status" value="1"/>
</dbReference>
<dbReference type="InterPro" id="IPR020846">
    <property type="entry name" value="MFS_dom"/>
</dbReference>
<feature type="transmembrane region" description="Helical" evidence="4">
    <location>
        <begin position="146"/>
        <end position="169"/>
    </location>
</feature>
<evidence type="ECO:0000313" key="7">
    <source>
        <dbReference type="Proteomes" id="UP000186143"/>
    </source>
</evidence>
<dbReference type="PROSITE" id="PS50850">
    <property type="entry name" value="MFS"/>
    <property type="match status" value="1"/>
</dbReference>
<sequence>MAIGAGVGVANVYYVQPVIPLVRAAFGITPEAASLVPAVSQAGYAAGMLLLAPLGDLLDRKRLILTKSALLVVALLTAATAPALSVLLAASVALGLLGSVGQDFIPLAAQHAPQERRGHTIGLVTTGLLCGILLSRTIGGIVGDLLGWRAMFGIAAAMVTLLALAVWRLLPHQSATATGTYVGLLRSLATLTCRHAMLRKALATQALLATTLGAFWSTLALMLAEPPFQLGAGVAGAFGLAGAAGAFGAPLFGGFADRSGPLTAIRVGCQLVAGAFAIMLMLPHSFAALIAGAILFDLGVMAGLVSHQTIVTAIDPDARSRLNGLLMTAAMIGMSIGAVVGGWAWSRHGWTGVCLTGTIAGLLALLHSFLPPIIRPVFKESAS</sequence>
<dbReference type="Proteomes" id="UP000186143">
    <property type="component" value="Unassembled WGS sequence"/>
</dbReference>
<feature type="transmembrane region" description="Helical" evidence="4">
    <location>
        <begin position="70"/>
        <end position="97"/>
    </location>
</feature>
<proteinExistence type="predicted"/>